<dbReference type="PANTHER" id="PTHR23517">
    <property type="entry name" value="RESISTANCE PROTEIN MDTM, PUTATIVE-RELATED-RELATED"/>
    <property type="match status" value="1"/>
</dbReference>
<evidence type="ECO:0000256" key="6">
    <source>
        <dbReference type="ARBA" id="ARBA00022989"/>
    </source>
</evidence>
<keyword evidence="4 8" id="KW-0812">Transmembrane</keyword>
<dbReference type="GO" id="GO:1904680">
    <property type="term" value="F:peptide transmembrane transporter activity"/>
    <property type="evidence" value="ECO:0007669"/>
    <property type="project" value="InterPro"/>
</dbReference>
<dbReference type="Pfam" id="PF00854">
    <property type="entry name" value="PTR2"/>
    <property type="match status" value="1"/>
</dbReference>
<feature type="transmembrane region" description="Helical" evidence="8">
    <location>
        <begin position="48"/>
        <end position="67"/>
    </location>
</feature>
<reference evidence="9" key="2">
    <citation type="journal article" date="2023" name="Syst. Appl. Microbiol.">
        <title>Govania unica gen. nov., sp. nov., a rare biosphere bacterium that represents a novel family in the class Alphaproteobacteria.</title>
        <authorList>
            <person name="Vandamme P."/>
            <person name="Peeters C."/>
            <person name="Hettiarachchi A."/>
            <person name="Cnockaert M."/>
            <person name="Carlier A."/>
        </authorList>
    </citation>
    <scope>NUCLEOTIDE SEQUENCE</scope>
    <source>
        <strain evidence="9">LMG 31809</strain>
    </source>
</reference>
<feature type="transmembrane region" description="Helical" evidence="8">
    <location>
        <begin position="157"/>
        <end position="181"/>
    </location>
</feature>
<keyword evidence="6 8" id="KW-1133">Transmembrane helix</keyword>
<dbReference type="GO" id="GO:0006857">
    <property type="term" value="P:oligopeptide transport"/>
    <property type="evidence" value="ECO:0007669"/>
    <property type="project" value="InterPro"/>
</dbReference>
<feature type="transmembrane region" description="Helical" evidence="8">
    <location>
        <begin position="290"/>
        <end position="306"/>
    </location>
</feature>
<feature type="transmembrane region" description="Helical" evidence="8">
    <location>
        <begin position="341"/>
        <end position="358"/>
    </location>
</feature>
<reference evidence="9" key="1">
    <citation type="submission" date="2022-08" db="EMBL/GenBank/DDBJ databases">
        <authorList>
            <person name="Vandamme P."/>
            <person name="Hettiarachchi A."/>
            <person name="Peeters C."/>
            <person name="Cnockaert M."/>
            <person name="Carlier A."/>
        </authorList>
    </citation>
    <scope>NUCLEOTIDE SEQUENCE</scope>
    <source>
        <strain evidence="9">LMG 31809</strain>
    </source>
</reference>
<protein>
    <submittedName>
        <fullName evidence="9">Peptide MFS transporter</fullName>
    </submittedName>
</protein>
<dbReference type="GO" id="GO:0005886">
    <property type="term" value="C:plasma membrane"/>
    <property type="evidence" value="ECO:0007669"/>
    <property type="project" value="UniProtKB-SubCell"/>
</dbReference>
<dbReference type="AlphaFoldDB" id="A0A9X3TZT7"/>
<evidence type="ECO:0000256" key="3">
    <source>
        <dbReference type="ARBA" id="ARBA00022475"/>
    </source>
</evidence>
<keyword evidence="2" id="KW-0813">Transport</keyword>
<dbReference type="InterPro" id="IPR050171">
    <property type="entry name" value="MFS_Transporters"/>
</dbReference>
<evidence type="ECO:0000313" key="10">
    <source>
        <dbReference type="Proteomes" id="UP001141619"/>
    </source>
</evidence>
<feature type="transmembrane region" description="Helical" evidence="8">
    <location>
        <begin position="23"/>
        <end position="42"/>
    </location>
</feature>
<evidence type="ECO:0000256" key="8">
    <source>
        <dbReference type="SAM" id="Phobius"/>
    </source>
</evidence>
<dbReference type="NCBIfam" id="TIGR00924">
    <property type="entry name" value="yjdL_sub1_fam"/>
    <property type="match status" value="1"/>
</dbReference>
<keyword evidence="3" id="KW-1003">Cell membrane</keyword>
<evidence type="ECO:0000256" key="7">
    <source>
        <dbReference type="ARBA" id="ARBA00023136"/>
    </source>
</evidence>
<keyword evidence="10" id="KW-1185">Reference proteome</keyword>
<name>A0A9X3TZT7_9PROT</name>
<dbReference type="Gene3D" id="1.20.1250.20">
    <property type="entry name" value="MFS general substrate transporter like domains"/>
    <property type="match status" value="1"/>
</dbReference>
<feature type="transmembrane region" description="Helical" evidence="8">
    <location>
        <begin position="480"/>
        <end position="502"/>
    </location>
</feature>
<feature type="transmembrane region" description="Helical" evidence="8">
    <location>
        <begin position="79"/>
        <end position="97"/>
    </location>
</feature>
<evidence type="ECO:0000256" key="2">
    <source>
        <dbReference type="ARBA" id="ARBA00022448"/>
    </source>
</evidence>
<evidence type="ECO:0000313" key="9">
    <source>
        <dbReference type="EMBL" id="MDA5194801.1"/>
    </source>
</evidence>
<dbReference type="RefSeq" id="WP_274944508.1">
    <property type="nucleotide sequence ID" value="NZ_JANWOI010000004.1"/>
</dbReference>
<sequence length="510" mass="55415">MKGFFGHPRGLAICFLTEMWERFSFYGMKALLTLYLAKHFLFSDQASYAVYGAYTALVYVGPVLGGYMADRFLGSRKAVTLGAILLVIGHFGMAFEGVPAVESFAADGTRTIISDPFYLQMFYLSLAFIIIGIGFLKPNISTMVGALYDQNDPRRDAGFTIFYMGINIGAAVASLLCGYLGEVYGWKYGFGLAGFGMLLGLLIFRGGQKYLEGHAEPPSASGLKQKSPIGLNIEHSIYAGAVASIGIAWFLVQSFSLVGNLLWIFSAIVVVGLLYFCFFRCTPVERDRMLVALVLMLFGVLFWALFEQSGTSLTLFADRSVNRDLWGSTIQTSQFQSLNPIFIVVFGSLFAGLWVWLGRRKLEPSTPAKFAFGIIQAGLGFLVLVFGAQFADSSAKVAMIWLVLAYLLHTTGELCLSPVGLSMITKLSVPKIVGLMMGVWFLSTAAAQYIASLIAMATGTHDESGLALSPEAALAGYMDVFKTIGMVGVGTGIVLLLLTPILRKRMHGIH</sequence>
<keyword evidence="7 8" id="KW-0472">Membrane</keyword>
<dbReference type="Proteomes" id="UP001141619">
    <property type="component" value="Unassembled WGS sequence"/>
</dbReference>
<dbReference type="CDD" id="cd17346">
    <property type="entry name" value="MFS_DtpA_like"/>
    <property type="match status" value="1"/>
</dbReference>
<dbReference type="InterPro" id="IPR005279">
    <property type="entry name" value="Dipep/tripep_permease"/>
</dbReference>
<organism evidence="9 10">
    <name type="scientific">Govanella unica</name>
    <dbReference type="NCBI Taxonomy" id="2975056"/>
    <lineage>
        <taxon>Bacteria</taxon>
        <taxon>Pseudomonadati</taxon>
        <taxon>Pseudomonadota</taxon>
        <taxon>Alphaproteobacteria</taxon>
        <taxon>Emcibacterales</taxon>
        <taxon>Govanellaceae</taxon>
        <taxon>Govanella</taxon>
    </lineage>
</organism>
<comment type="subcellular location">
    <subcellularLocation>
        <location evidence="1">Cell membrane</location>
        <topology evidence="1">Multi-pass membrane protein</topology>
    </subcellularLocation>
</comment>
<gene>
    <name evidence="9" type="ORF">NYP16_12645</name>
</gene>
<dbReference type="InterPro" id="IPR018456">
    <property type="entry name" value="PTR2_symporter_CS"/>
</dbReference>
<dbReference type="EMBL" id="JANWOI010000004">
    <property type="protein sequence ID" value="MDA5194801.1"/>
    <property type="molecule type" value="Genomic_DNA"/>
</dbReference>
<dbReference type="InterPro" id="IPR000109">
    <property type="entry name" value="POT_fam"/>
</dbReference>
<dbReference type="PROSITE" id="PS01022">
    <property type="entry name" value="PTR2_1"/>
    <property type="match status" value="1"/>
</dbReference>
<comment type="caution">
    <text evidence="9">The sequence shown here is derived from an EMBL/GenBank/DDBJ whole genome shotgun (WGS) entry which is preliminary data.</text>
</comment>
<keyword evidence="5" id="KW-0653">Protein transport</keyword>
<keyword evidence="5" id="KW-0571">Peptide transport</keyword>
<dbReference type="PANTHER" id="PTHR23517:SF15">
    <property type="entry name" value="PROTON-DEPENDENT OLIGOPEPTIDE FAMILY TRANSPORT PROTEIN"/>
    <property type="match status" value="1"/>
</dbReference>
<accession>A0A9X3TZT7</accession>
<feature type="transmembrane region" description="Helical" evidence="8">
    <location>
        <begin position="187"/>
        <end position="204"/>
    </location>
</feature>
<evidence type="ECO:0000256" key="5">
    <source>
        <dbReference type="ARBA" id="ARBA00022856"/>
    </source>
</evidence>
<proteinExistence type="predicted"/>
<feature type="transmembrane region" description="Helical" evidence="8">
    <location>
        <begin position="261"/>
        <end position="278"/>
    </location>
</feature>
<feature type="transmembrane region" description="Helical" evidence="8">
    <location>
        <begin position="117"/>
        <end position="136"/>
    </location>
</feature>
<feature type="transmembrane region" description="Helical" evidence="8">
    <location>
        <begin position="433"/>
        <end position="460"/>
    </location>
</feature>
<dbReference type="SUPFAM" id="SSF103473">
    <property type="entry name" value="MFS general substrate transporter"/>
    <property type="match status" value="2"/>
</dbReference>
<feature type="transmembrane region" description="Helical" evidence="8">
    <location>
        <begin position="370"/>
        <end position="391"/>
    </location>
</feature>
<evidence type="ECO:0000256" key="4">
    <source>
        <dbReference type="ARBA" id="ARBA00022692"/>
    </source>
</evidence>
<evidence type="ECO:0000256" key="1">
    <source>
        <dbReference type="ARBA" id="ARBA00004651"/>
    </source>
</evidence>
<feature type="transmembrane region" description="Helical" evidence="8">
    <location>
        <begin position="397"/>
        <end position="421"/>
    </location>
</feature>
<dbReference type="InterPro" id="IPR036259">
    <property type="entry name" value="MFS_trans_sf"/>
</dbReference>